<dbReference type="InterPro" id="IPR046342">
    <property type="entry name" value="CBS_dom_sf"/>
</dbReference>
<evidence type="ECO:0000256" key="9">
    <source>
        <dbReference type="ARBA" id="ARBA00022989"/>
    </source>
</evidence>
<evidence type="ECO:0000259" key="13">
    <source>
        <dbReference type="PROSITE" id="PS51371"/>
    </source>
</evidence>
<dbReference type="Pfam" id="PF00571">
    <property type="entry name" value="CBS"/>
    <property type="match status" value="1"/>
</dbReference>
<dbReference type="InterPro" id="IPR003594">
    <property type="entry name" value="HATPase_dom"/>
</dbReference>
<protein>
    <recommendedName>
        <fullName evidence="3">histidine kinase</fullName>
        <ecNumber evidence="3">2.7.13.3</ecNumber>
    </recommendedName>
</protein>
<dbReference type="Proteomes" id="UP000248198">
    <property type="component" value="Unassembled WGS sequence"/>
</dbReference>
<dbReference type="Gene3D" id="3.30.565.10">
    <property type="entry name" value="Histidine kinase-like ATPase, C-terminal domain"/>
    <property type="match status" value="1"/>
</dbReference>
<dbReference type="EMBL" id="QKLU01000001">
    <property type="protein sequence ID" value="PYF77179.1"/>
    <property type="molecule type" value="Genomic_DNA"/>
</dbReference>
<keyword evidence="10" id="KW-0472">Membrane</keyword>
<keyword evidence="6" id="KW-0808">Transferase</keyword>
<reference evidence="14 15" key="1">
    <citation type="submission" date="2018-06" db="EMBL/GenBank/DDBJ databases">
        <title>Genomic Encyclopedia of Archaeal and Bacterial Type Strains, Phase II (KMG-II): from individual species to whole genera.</title>
        <authorList>
            <person name="Goeker M."/>
        </authorList>
    </citation>
    <scope>NUCLEOTIDE SEQUENCE [LARGE SCALE GENOMIC DNA]</scope>
    <source>
        <strain evidence="14 15">DSM 27372</strain>
    </source>
</reference>
<comment type="caution">
    <text evidence="14">The sequence shown here is derived from an EMBL/GenBank/DDBJ whole genome shotgun (WGS) entry which is preliminary data.</text>
</comment>
<keyword evidence="5" id="KW-0597">Phosphoprotein</keyword>
<evidence type="ECO:0000256" key="10">
    <source>
        <dbReference type="ARBA" id="ARBA00023136"/>
    </source>
</evidence>
<dbReference type="OrthoDB" id="9757990at2"/>
<dbReference type="GO" id="GO:0016036">
    <property type="term" value="P:cellular response to phosphate starvation"/>
    <property type="evidence" value="ECO:0007669"/>
    <property type="project" value="TreeGrafter"/>
</dbReference>
<dbReference type="SMART" id="SM00388">
    <property type="entry name" value="HisKA"/>
    <property type="match status" value="1"/>
</dbReference>
<accession>A0A318UZZ9</accession>
<dbReference type="PANTHER" id="PTHR45453:SF2">
    <property type="entry name" value="HISTIDINE KINASE"/>
    <property type="match status" value="1"/>
</dbReference>
<dbReference type="Pfam" id="PF00512">
    <property type="entry name" value="HisKA"/>
    <property type="match status" value="1"/>
</dbReference>
<name>A0A318UZZ9_9SPHI</name>
<dbReference type="CDD" id="cd00075">
    <property type="entry name" value="HATPase"/>
    <property type="match status" value="1"/>
</dbReference>
<dbReference type="GO" id="GO:0000155">
    <property type="term" value="F:phosphorelay sensor kinase activity"/>
    <property type="evidence" value="ECO:0007669"/>
    <property type="project" value="InterPro"/>
</dbReference>
<dbReference type="CDD" id="cd00082">
    <property type="entry name" value="HisKA"/>
    <property type="match status" value="1"/>
</dbReference>
<dbReference type="InterPro" id="IPR000644">
    <property type="entry name" value="CBS_dom"/>
</dbReference>
<evidence type="ECO:0000256" key="2">
    <source>
        <dbReference type="ARBA" id="ARBA00004651"/>
    </source>
</evidence>
<proteinExistence type="predicted"/>
<dbReference type="GO" id="GO:0005886">
    <property type="term" value="C:plasma membrane"/>
    <property type="evidence" value="ECO:0007669"/>
    <property type="project" value="UniProtKB-SubCell"/>
</dbReference>
<dbReference type="GO" id="GO:0004721">
    <property type="term" value="F:phosphoprotein phosphatase activity"/>
    <property type="evidence" value="ECO:0007669"/>
    <property type="project" value="TreeGrafter"/>
</dbReference>
<evidence type="ECO:0000256" key="5">
    <source>
        <dbReference type="ARBA" id="ARBA00022553"/>
    </source>
</evidence>
<keyword evidence="15" id="KW-1185">Reference proteome</keyword>
<evidence type="ECO:0000259" key="12">
    <source>
        <dbReference type="PROSITE" id="PS50109"/>
    </source>
</evidence>
<organism evidence="14 15">
    <name type="scientific">Pedobacter nutrimenti</name>
    <dbReference type="NCBI Taxonomy" id="1241337"/>
    <lineage>
        <taxon>Bacteria</taxon>
        <taxon>Pseudomonadati</taxon>
        <taxon>Bacteroidota</taxon>
        <taxon>Sphingobacteriia</taxon>
        <taxon>Sphingobacteriales</taxon>
        <taxon>Sphingobacteriaceae</taxon>
        <taxon>Pedobacter</taxon>
    </lineage>
</organism>
<evidence type="ECO:0000256" key="4">
    <source>
        <dbReference type="ARBA" id="ARBA00022475"/>
    </source>
</evidence>
<evidence type="ECO:0000256" key="11">
    <source>
        <dbReference type="PROSITE-ProRule" id="PRU00703"/>
    </source>
</evidence>
<comment type="subcellular location">
    <subcellularLocation>
        <location evidence="2">Cell membrane</location>
        <topology evidence="2">Multi-pass membrane protein</topology>
    </subcellularLocation>
</comment>
<dbReference type="RefSeq" id="WP_110827247.1">
    <property type="nucleotide sequence ID" value="NZ_QKLU01000001.1"/>
</dbReference>
<keyword evidence="4" id="KW-1003">Cell membrane</keyword>
<dbReference type="PANTHER" id="PTHR45453">
    <property type="entry name" value="PHOSPHATE REGULON SENSOR PROTEIN PHOR"/>
    <property type="match status" value="1"/>
</dbReference>
<dbReference type="PROSITE" id="PS50109">
    <property type="entry name" value="HIS_KIN"/>
    <property type="match status" value="1"/>
</dbReference>
<dbReference type="SMART" id="SM00387">
    <property type="entry name" value="HATPase_c"/>
    <property type="match status" value="1"/>
</dbReference>
<dbReference type="SUPFAM" id="SSF47384">
    <property type="entry name" value="Homodimeric domain of signal transducing histidine kinase"/>
    <property type="match status" value="1"/>
</dbReference>
<dbReference type="Gene3D" id="3.10.580.10">
    <property type="entry name" value="CBS-domain"/>
    <property type="match status" value="1"/>
</dbReference>
<dbReference type="Gene3D" id="1.10.287.130">
    <property type="match status" value="1"/>
</dbReference>
<evidence type="ECO:0000256" key="1">
    <source>
        <dbReference type="ARBA" id="ARBA00000085"/>
    </source>
</evidence>
<dbReference type="InterPro" id="IPR050351">
    <property type="entry name" value="BphY/WalK/GraS-like"/>
</dbReference>
<dbReference type="InterPro" id="IPR036097">
    <property type="entry name" value="HisK_dim/P_sf"/>
</dbReference>
<evidence type="ECO:0000256" key="7">
    <source>
        <dbReference type="ARBA" id="ARBA00022692"/>
    </source>
</evidence>
<dbReference type="InterPro" id="IPR003661">
    <property type="entry name" value="HisK_dim/P_dom"/>
</dbReference>
<dbReference type="EC" id="2.7.13.3" evidence="3"/>
<keyword evidence="9" id="KW-1133">Transmembrane helix</keyword>
<dbReference type="Pfam" id="PF02518">
    <property type="entry name" value="HATPase_c"/>
    <property type="match status" value="1"/>
</dbReference>
<feature type="domain" description="CBS" evidence="13">
    <location>
        <begin position="61"/>
        <end position="116"/>
    </location>
</feature>
<dbReference type="InterPro" id="IPR005467">
    <property type="entry name" value="His_kinase_dom"/>
</dbReference>
<dbReference type="InterPro" id="IPR004358">
    <property type="entry name" value="Sig_transdc_His_kin-like_C"/>
</dbReference>
<dbReference type="InterPro" id="IPR036890">
    <property type="entry name" value="HATPase_C_sf"/>
</dbReference>
<comment type="catalytic activity">
    <reaction evidence="1">
        <text>ATP + protein L-histidine = ADP + protein N-phospho-L-histidine.</text>
        <dbReference type="EC" id="2.7.13.3"/>
    </reaction>
</comment>
<dbReference type="PROSITE" id="PS51371">
    <property type="entry name" value="CBS"/>
    <property type="match status" value="1"/>
</dbReference>
<dbReference type="SUPFAM" id="SSF54631">
    <property type="entry name" value="CBS-domain pair"/>
    <property type="match status" value="1"/>
</dbReference>
<evidence type="ECO:0000313" key="14">
    <source>
        <dbReference type="EMBL" id="PYF77179.1"/>
    </source>
</evidence>
<dbReference type="PRINTS" id="PR00344">
    <property type="entry name" value="BCTRLSENSOR"/>
</dbReference>
<feature type="domain" description="Histidine kinase" evidence="12">
    <location>
        <begin position="123"/>
        <end position="337"/>
    </location>
</feature>
<keyword evidence="11" id="KW-0129">CBS domain</keyword>
<keyword evidence="7" id="KW-0812">Transmembrane</keyword>
<evidence type="ECO:0000256" key="8">
    <source>
        <dbReference type="ARBA" id="ARBA00022777"/>
    </source>
</evidence>
<sequence length="344" mass="38108">MNIKPFVNGNYTTVDAYNAVKQIKHKIIAHGGAVVLMDERPIGLITANDIITNNYNLVIDCLSEKPKVSPRDTVPQVLQMMQRSGSDTLAVYEDDLLIGTIYKNDMTSHLIESIELSNVNIQDVAHDLRTPIANMMGIINILEDSLEGSDDQELISSAKAAYVNASNLINELLKPRQSTEQSDQGETIEIVSLLKECIADIQISVLNKSIEMEVLLPSEEIFSFGQAQTVRRAIDNILTNALKFTREQGKICIKASPEDGYCLVSISDNGIGIPDKFKPFLFQRYTTAKRAGTSGEQTTGMGLHITKNICEQYGIELDFKSTESEGTTFYLRFALADKGKITYI</sequence>
<evidence type="ECO:0000313" key="15">
    <source>
        <dbReference type="Proteomes" id="UP000248198"/>
    </source>
</evidence>
<keyword evidence="8 14" id="KW-0418">Kinase</keyword>
<gene>
    <name evidence="14" type="ORF">B0O44_101659</name>
</gene>
<dbReference type="AlphaFoldDB" id="A0A318UZZ9"/>
<evidence type="ECO:0000256" key="6">
    <source>
        <dbReference type="ARBA" id="ARBA00022679"/>
    </source>
</evidence>
<dbReference type="SUPFAM" id="SSF55874">
    <property type="entry name" value="ATPase domain of HSP90 chaperone/DNA topoisomerase II/histidine kinase"/>
    <property type="match status" value="1"/>
</dbReference>
<evidence type="ECO:0000256" key="3">
    <source>
        <dbReference type="ARBA" id="ARBA00012438"/>
    </source>
</evidence>